<comment type="caution">
    <text evidence="1">The sequence shown here is derived from an EMBL/GenBank/DDBJ whole genome shotgun (WGS) entry which is preliminary data.</text>
</comment>
<dbReference type="Proteomes" id="UP000252107">
    <property type="component" value="Unassembled WGS sequence"/>
</dbReference>
<evidence type="ECO:0000313" key="2">
    <source>
        <dbReference type="Proteomes" id="UP000252107"/>
    </source>
</evidence>
<reference evidence="1" key="1">
    <citation type="submission" date="2016-04" db="EMBL/GenBank/DDBJ databases">
        <authorList>
            <person name="Tabuchi Yagui T.R."/>
        </authorList>
    </citation>
    <scope>NUCLEOTIDE SEQUENCE [LARGE SCALE GENOMIC DNA]</scope>
    <source>
        <strain evidence="1">NIES-26</strain>
    </source>
</reference>
<protein>
    <submittedName>
        <fullName evidence="1">Uncharacterized protein</fullName>
    </submittedName>
</protein>
<gene>
    <name evidence="1" type="ORF">A6770_36085</name>
</gene>
<organism evidence="1 2">
    <name type="scientific">Nostoc minutum NIES-26</name>
    <dbReference type="NCBI Taxonomy" id="1844469"/>
    <lineage>
        <taxon>Bacteria</taxon>
        <taxon>Bacillati</taxon>
        <taxon>Cyanobacteriota</taxon>
        <taxon>Cyanophyceae</taxon>
        <taxon>Nostocales</taxon>
        <taxon>Nostocaceae</taxon>
        <taxon>Nostoc</taxon>
    </lineage>
</organism>
<dbReference type="AlphaFoldDB" id="A0A367RXS8"/>
<sequence>MTSGDFPVAIGGKYMDCDPNEIARKIAQFQDEINEFKMQIQKRKRWIAELMYLCICDDEGNIISFADWNF</sequence>
<evidence type="ECO:0000313" key="1">
    <source>
        <dbReference type="EMBL" id="RCJ41338.1"/>
    </source>
</evidence>
<proteinExistence type="predicted"/>
<accession>A0A367RXS8</accession>
<name>A0A367RXS8_9NOSO</name>
<dbReference type="EMBL" id="LXQD01000022">
    <property type="protein sequence ID" value="RCJ41338.1"/>
    <property type="molecule type" value="Genomic_DNA"/>
</dbReference>
<keyword evidence="2" id="KW-1185">Reference proteome</keyword>